<organism evidence="6">
    <name type="scientific">gut metagenome</name>
    <dbReference type="NCBI Taxonomy" id="749906"/>
    <lineage>
        <taxon>unclassified sequences</taxon>
        <taxon>metagenomes</taxon>
        <taxon>organismal metagenomes</taxon>
    </lineage>
</organism>
<gene>
    <name evidence="6" type="ORF">EVA_12080</name>
</gene>
<evidence type="ECO:0000256" key="4">
    <source>
        <dbReference type="ARBA" id="ARBA00023136"/>
    </source>
</evidence>
<keyword evidence="2 5" id="KW-0812">Transmembrane</keyword>
<dbReference type="AlphaFoldDB" id="J9GJN3"/>
<dbReference type="PANTHER" id="PTHR20855:SF3">
    <property type="entry name" value="LD03007P"/>
    <property type="match status" value="1"/>
</dbReference>
<reference evidence="6" key="1">
    <citation type="journal article" date="2012" name="PLoS ONE">
        <title>Gene sets for utilization of primary and secondary nutrition supplies in the distal gut of endangered iberian lynx.</title>
        <authorList>
            <person name="Alcaide M."/>
            <person name="Messina E."/>
            <person name="Richter M."/>
            <person name="Bargiela R."/>
            <person name="Peplies J."/>
            <person name="Huws S.A."/>
            <person name="Newbold C.J."/>
            <person name="Golyshin P.N."/>
            <person name="Simon M.A."/>
            <person name="Lopez G."/>
            <person name="Yakimov M.M."/>
            <person name="Ferrer M."/>
        </authorList>
    </citation>
    <scope>NUCLEOTIDE SEQUENCE</scope>
</reference>
<evidence type="ECO:0000256" key="5">
    <source>
        <dbReference type="SAM" id="Phobius"/>
    </source>
</evidence>
<protein>
    <submittedName>
        <fullName evidence="6">Channel protein, hemolysin iii family</fullName>
    </submittedName>
</protein>
<dbReference type="InterPro" id="IPR004254">
    <property type="entry name" value="AdipoR/HlyIII-related"/>
</dbReference>
<feature type="transmembrane region" description="Helical" evidence="5">
    <location>
        <begin position="106"/>
        <end position="126"/>
    </location>
</feature>
<evidence type="ECO:0000256" key="3">
    <source>
        <dbReference type="ARBA" id="ARBA00022989"/>
    </source>
</evidence>
<evidence type="ECO:0000313" key="6">
    <source>
        <dbReference type="EMBL" id="EJW99814.1"/>
    </source>
</evidence>
<keyword evidence="3 5" id="KW-1133">Transmembrane helix</keyword>
<evidence type="ECO:0000256" key="2">
    <source>
        <dbReference type="ARBA" id="ARBA00022692"/>
    </source>
</evidence>
<keyword evidence="4 5" id="KW-0472">Membrane</keyword>
<proteinExistence type="predicted"/>
<evidence type="ECO:0000256" key="1">
    <source>
        <dbReference type="ARBA" id="ARBA00004141"/>
    </source>
</evidence>
<dbReference type="PANTHER" id="PTHR20855">
    <property type="entry name" value="ADIPOR/PROGESTIN RECEPTOR-RELATED"/>
    <property type="match status" value="1"/>
</dbReference>
<dbReference type="GO" id="GO:0016020">
    <property type="term" value="C:membrane"/>
    <property type="evidence" value="ECO:0007669"/>
    <property type="project" value="UniProtKB-SubCell"/>
</dbReference>
<feature type="transmembrane region" description="Helical" evidence="5">
    <location>
        <begin position="158"/>
        <end position="178"/>
    </location>
</feature>
<comment type="caution">
    <text evidence="6">The sequence shown here is derived from an EMBL/GenBank/DDBJ whole genome shotgun (WGS) entry which is preliminary data.</text>
</comment>
<feature type="transmembrane region" description="Helical" evidence="5">
    <location>
        <begin position="45"/>
        <end position="66"/>
    </location>
</feature>
<dbReference type="Pfam" id="PF03006">
    <property type="entry name" value="HlyIII"/>
    <property type="match status" value="1"/>
</dbReference>
<feature type="transmembrane region" description="Helical" evidence="5">
    <location>
        <begin position="190"/>
        <end position="211"/>
    </location>
</feature>
<accession>J9GJN3</accession>
<dbReference type="EMBL" id="AMCI01003644">
    <property type="protein sequence ID" value="EJW99814.1"/>
    <property type="molecule type" value="Genomic_DNA"/>
</dbReference>
<feature type="transmembrane region" description="Helical" evidence="5">
    <location>
        <begin position="133"/>
        <end position="152"/>
    </location>
</feature>
<sequence>MNAIQRRSLDERFNTATHLVGVVFTLATAGILLKLGYSKNWQNAFGTTFFTCGMLLMYAASTLYHWWMPGHTKRALRILDHISIYVMIAASYTPICIGVVGGTLGWTVFGILWGIVAGGAVYKITAIDRYPRLSLLLYLVMGWSFIFVADPVCTRLTPAALACIGAEGLFYTGGTWFFAHDNRPFYHGIWHIFVLLGSMAHWTAILLILLAGN</sequence>
<name>J9GJN3_9ZZZZ</name>
<feature type="transmembrane region" description="Helical" evidence="5">
    <location>
        <begin position="12"/>
        <end position="33"/>
    </location>
</feature>
<comment type="subcellular location">
    <subcellularLocation>
        <location evidence="1">Membrane</location>
        <topology evidence="1">Multi-pass membrane protein</topology>
    </subcellularLocation>
</comment>